<dbReference type="Pfam" id="PF03795">
    <property type="entry name" value="YCII"/>
    <property type="match status" value="1"/>
</dbReference>
<accession>A0A6J7KBK8</accession>
<sequence>MAQFLLSVHAVAGNPPPSMAVIEQMYADVGSFNTDLMAAGSFVFGGGLQPANESTVVDATGDQPTVRDGVRTTGPETLGGFWVIDVADPDTAQKWAIRASRACAGPIEVRPFQPEA</sequence>
<dbReference type="EMBL" id="CAFBND010000090">
    <property type="protein sequence ID" value="CAB4952955.1"/>
    <property type="molecule type" value="Genomic_DNA"/>
</dbReference>
<dbReference type="InterPro" id="IPR011008">
    <property type="entry name" value="Dimeric_a/b-barrel"/>
</dbReference>
<reference evidence="2" key="1">
    <citation type="submission" date="2020-05" db="EMBL/GenBank/DDBJ databases">
        <authorList>
            <person name="Chiriac C."/>
            <person name="Salcher M."/>
            <person name="Ghai R."/>
            <person name="Kavagutti S V."/>
        </authorList>
    </citation>
    <scope>NUCLEOTIDE SEQUENCE</scope>
</reference>
<organism evidence="2">
    <name type="scientific">freshwater metagenome</name>
    <dbReference type="NCBI Taxonomy" id="449393"/>
    <lineage>
        <taxon>unclassified sequences</taxon>
        <taxon>metagenomes</taxon>
        <taxon>ecological metagenomes</taxon>
    </lineage>
</organism>
<evidence type="ECO:0000313" key="2">
    <source>
        <dbReference type="EMBL" id="CAB4952955.1"/>
    </source>
</evidence>
<dbReference type="PANTHER" id="PTHR35174">
    <property type="entry name" value="BLL7171 PROTEIN-RELATED"/>
    <property type="match status" value="1"/>
</dbReference>
<dbReference type="Gene3D" id="3.30.70.1060">
    <property type="entry name" value="Dimeric alpha+beta barrel"/>
    <property type="match status" value="1"/>
</dbReference>
<dbReference type="SUPFAM" id="SSF54909">
    <property type="entry name" value="Dimeric alpha+beta barrel"/>
    <property type="match status" value="1"/>
</dbReference>
<name>A0A6J7KBK8_9ZZZZ</name>
<proteinExistence type="predicted"/>
<dbReference type="AlphaFoldDB" id="A0A6J7KBK8"/>
<protein>
    <submittedName>
        <fullName evidence="2">Unannotated protein</fullName>
    </submittedName>
</protein>
<evidence type="ECO:0000259" key="1">
    <source>
        <dbReference type="Pfam" id="PF03795"/>
    </source>
</evidence>
<feature type="domain" description="YCII-related" evidence="1">
    <location>
        <begin position="19"/>
        <end position="111"/>
    </location>
</feature>
<dbReference type="InterPro" id="IPR005545">
    <property type="entry name" value="YCII"/>
</dbReference>
<dbReference type="PANTHER" id="PTHR35174:SF3">
    <property type="entry name" value="BLL7171 PROTEIN"/>
    <property type="match status" value="1"/>
</dbReference>
<gene>
    <name evidence="2" type="ORF">UFOPK3752_01778</name>
</gene>